<accession>Q4RSA8</accession>
<reference evidence="1" key="2">
    <citation type="submission" date="2004-02" db="EMBL/GenBank/DDBJ databases">
        <authorList>
            <consortium name="Genoscope"/>
            <consortium name="Whitehead Institute Centre for Genome Research"/>
        </authorList>
    </citation>
    <scope>NUCLEOTIDE SEQUENCE</scope>
</reference>
<sequence length="115" mass="12538">MENKRDMSMGWCPVGPRLGEQQCGFRGAAIKLLSPFQPLLLPVYPHGELEGAGVTEGGGEVLLTLQITGNPTVYTPGQEYQAFRGPCRAPMDPLQRRQRGATGWVLGTWRVAQAD</sequence>
<protein>
    <submittedName>
        <fullName evidence="1">Chromosome 13 SCAF15000, whole genome shotgun sequence</fullName>
    </submittedName>
</protein>
<organism evidence="1">
    <name type="scientific">Tetraodon nigroviridis</name>
    <name type="common">Spotted green pufferfish</name>
    <name type="synonym">Chelonodon nigroviridis</name>
    <dbReference type="NCBI Taxonomy" id="99883"/>
    <lineage>
        <taxon>Eukaryota</taxon>
        <taxon>Metazoa</taxon>
        <taxon>Chordata</taxon>
        <taxon>Craniata</taxon>
        <taxon>Vertebrata</taxon>
        <taxon>Euteleostomi</taxon>
        <taxon>Actinopterygii</taxon>
        <taxon>Neopterygii</taxon>
        <taxon>Teleostei</taxon>
        <taxon>Neoteleostei</taxon>
        <taxon>Acanthomorphata</taxon>
        <taxon>Eupercaria</taxon>
        <taxon>Tetraodontiformes</taxon>
        <taxon>Tetradontoidea</taxon>
        <taxon>Tetraodontidae</taxon>
        <taxon>Tetraodon</taxon>
    </lineage>
</organism>
<dbReference type="AlphaFoldDB" id="Q4RSA8"/>
<reference evidence="1" key="1">
    <citation type="journal article" date="2004" name="Nature">
        <title>Genome duplication in the teleost fish Tetraodon nigroviridis reveals the early vertebrate proto-karyotype.</title>
        <authorList>
            <person name="Jaillon O."/>
            <person name="Aury J.-M."/>
            <person name="Brunet F."/>
            <person name="Petit J.-L."/>
            <person name="Stange-Thomann N."/>
            <person name="Mauceli E."/>
            <person name="Bouneau L."/>
            <person name="Fischer C."/>
            <person name="Ozouf-Costaz C."/>
            <person name="Bernot A."/>
            <person name="Nicaud S."/>
            <person name="Jaffe D."/>
            <person name="Fisher S."/>
            <person name="Lutfalla G."/>
            <person name="Dossat C."/>
            <person name="Segurens B."/>
            <person name="Dasilva C."/>
            <person name="Salanoubat M."/>
            <person name="Levy M."/>
            <person name="Boudet N."/>
            <person name="Castellano S."/>
            <person name="Anthouard V."/>
            <person name="Jubin C."/>
            <person name="Castelli V."/>
            <person name="Katinka M."/>
            <person name="Vacherie B."/>
            <person name="Biemont C."/>
            <person name="Skalli Z."/>
            <person name="Cattolico L."/>
            <person name="Poulain J."/>
            <person name="De Berardinis V."/>
            <person name="Cruaud C."/>
            <person name="Duprat S."/>
            <person name="Brottier P."/>
            <person name="Coutanceau J.-P."/>
            <person name="Gouzy J."/>
            <person name="Parra G."/>
            <person name="Lardier G."/>
            <person name="Chapple C."/>
            <person name="McKernan K.J."/>
            <person name="McEwan P."/>
            <person name="Bosak S."/>
            <person name="Kellis M."/>
            <person name="Volff J.-N."/>
            <person name="Guigo R."/>
            <person name="Zody M.C."/>
            <person name="Mesirov J."/>
            <person name="Lindblad-Toh K."/>
            <person name="Birren B."/>
            <person name="Nusbaum C."/>
            <person name="Kahn D."/>
            <person name="Robinson-Rechavi M."/>
            <person name="Laudet V."/>
            <person name="Schachter V."/>
            <person name="Quetier F."/>
            <person name="Saurin W."/>
            <person name="Scarpelli C."/>
            <person name="Wincker P."/>
            <person name="Lander E.S."/>
            <person name="Weissenbach J."/>
            <person name="Roest Crollius H."/>
        </authorList>
    </citation>
    <scope>NUCLEOTIDE SEQUENCE [LARGE SCALE GENOMIC DNA]</scope>
</reference>
<gene>
    <name evidence="1" type="ORF">GSTENG00029783001</name>
</gene>
<dbReference type="OrthoDB" id="1924787at2759"/>
<evidence type="ECO:0000313" key="1">
    <source>
        <dbReference type="EMBL" id="CAG08724.1"/>
    </source>
</evidence>
<proteinExistence type="predicted"/>
<dbReference type="KEGG" id="tng:GSTEN00029783G001"/>
<name>Q4RSA8_TETNG</name>
<dbReference type="EMBL" id="CAAE01015000">
    <property type="protein sequence ID" value="CAG08724.1"/>
    <property type="molecule type" value="Genomic_DNA"/>
</dbReference>